<dbReference type="PANTHER" id="PTHR22901:SF0">
    <property type="entry name" value="SIALATE O-ACETYLESTERASE"/>
    <property type="match status" value="1"/>
</dbReference>
<dbReference type="SUPFAM" id="SSF52266">
    <property type="entry name" value="SGNH hydrolase"/>
    <property type="match status" value="1"/>
</dbReference>
<dbReference type="Gene3D" id="3.40.50.1110">
    <property type="entry name" value="SGNH hydrolase"/>
    <property type="match status" value="1"/>
</dbReference>
<dbReference type="EMBL" id="QGDT01000009">
    <property type="protein sequence ID" value="PWJ56895.1"/>
    <property type="molecule type" value="Genomic_DNA"/>
</dbReference>
<dbReference type="InterPro" id="IPR005181">
    <property type="entry name" value="SASA"/>
</dbReference>
<evidence type="ECO:0000313" key="4">
    <source>
        <dbReference type="Proteomes" id="UP000245880"/>
    </source>
</evidence>
<dbReference type="GO" id="GO:0001681">
    <property type="term" value="F:sialate O-acetylesterase activity"/>
    <property type="evidence" value="ECO:0007669"/>
    <property type="project" value="InterPro"/>
</dbReference>
<organism evidence="3 4">
    <name type="scientific">Dyadobacter jejuensis</name>
    <dbReference type="NCBI Taxonomy" id="1082580"/>
    <lineage>
        <taxon>Bacteria</taxon>
        <taxon>Pseudomonadati</taxon>
        <taxon>Bacteroidota</taxon>
        <taxon>Cytophagia</taxon>
        <taxon>Cytophagales</taxon>
        <taxon>Spirosomataceae</taxon>
        <taxon>Dyadobacter</taxon>
    </lineage>
</organism>
<protein>
    <submittedName>
        <fullName evidence="3">Sialate O-acetylesterase</fullName>
    </submittedName>
</protein>
<dbReference type="SUPFAM" id="SSF49785">
    <property type="entry name" value="Galactose-binding domain-like"/>
    <property type="match status" value="1"/>
</dbReference>
<keyword evidence="4" id="KW-1185">Reference proteome</keyword>
<sequence length="633" mass="70369">MLRIQVAQADIRLPKILGSNMVLQQGRENLLWGWADAQEPITVRFAGKTLQTKTDKQGKWKISLPSMEYGGPYTIQIQGKNAIELTNILIGEVWVCSGQSNMGMSVRSSLNAPQEIAEANYPKIRLFVVHGKASTTPAEDLENGEWVECSPTTVGGFSGVGYYFGRELHKKLSGIPIGLINSSVGGTNAETWMNAEAVKESPDLQESYKKLSAFDPQKDRQEKYDRIKDYLGEFPTNDAGMRNGKALYAATDLQDDDWPLVQAPTPWNTLIDGVGWYRKEFTLTAEEAKGGIALHLSKLDDNDITWLNGVQVGATNSSVEDRIYVVDAPGLKVGKNLLAIRIVDTGGSGGMKGKPEEMFVQTDAQRIALGGKWKHKITEIPAKLLELNANEFPTLLYNSMINPLTPYGIQGVVWYQGESNTANAEEYSRTFPALIKGWRQRWGQGDFPFLFVSLANVGIPKQEPSESNFAELRESQTKTLSLPNTGMALAIDLGIPHDIHPPNKQDVGKRLALNALNKTYQKEVVYSGPMYQSMKIQDKKVKITFNIMNSELVVKDRYGYIHGFTMAGSDKKFYWAQARLIDERTVEVTCDRVATPVAVRYGWADNPDDVNLYNQAGLPANPFRTDNWAKTTP</sequence>
<dbReference type="PANTHER" id="PTHR22901">
    <property type="entry name" value="SIALATE O-ACETYLESTERASE"/>
    <property type="match status" value="1"/>
</dbReference>
<dbReference type="Proteomes" id="UP000245880">
    <property type="component" value="Unassembled WGS sequence"/>
</dbReference>
<evidence type="ECO:0000256" key="1">
    <source>
        <dbReference type="ARBA" id="ARBA00022801"/>
    </source>
</evidence>
<accession>A0A316AGH9</accession>
<evidence type="ECO:0000313" key="3">
    <source>
        <dbReference type="EMBL" id="PWJ56895.1"/>
    </source>
</evidence>
<proteinExistence type="predicted"/>
<evidence type="ECO:0000259" key="2">
    <source>
        <dbReference type="Pfam" id="PF03629"/>
    </source>
</evidence>
<dbReference type="InterPro" id="IPR036514">
    <property type="entry name" value="SGNH_hydro_sf"/>
</dbReference>
<feature type="domain" description="Sialate O-acetylesterase" evidence="2">
    <location>
        <begin position="395"/>
        <end position="514"/>
    </location>
</feature>
<dbReference type="Pfam" id="PF03629">
    <property type="entry name" value="SASA"/>
    <property type="match status" value="2"/>
</dbReference>
<dbReference type="Gene3D" id="2.60.120.260">
    <property type="entry name" value="Galactose-binding domain-like"/>
    <property type="match status" value="1"/>
</dbReference>
<dbReference type="GO" id="GO:0005975">
    <property type="term" value="P:carbohydrate metabolic process"/>
    <property type="evidence" value="ECO:0007669"/>
    <property type="project" value="TreeGrafter"/>
</dbReference>
<reference evidence="3 4" key="1">
    <citation type="submission" date="2018-03" db="EMBL/GenBank/DDBJ databases">
        <title>Genomic Encyclopedia of Archaeal and Bacterial Type Strains, Phase II (KMG-II): from individual species to whole genera.</title>
        <authorList>
            <person name="Goeker M."/>
        </authorList>
    </citation>
    <scope>NUCLEOTIDE SEQUENCE [LARGE SCALE GENOMIC DNA]</scope>
    <source>
        <strain evidence="3 4">DSM 100346</strain>
    </source>
</reference>
<comment type="caution">
    <text evidence="3">The sequence shown here is derived from an EMBL/GenBank/DDBJ whole genome shotgun (WGS) entry which is preliminary data.</text>
</comment>
<name>A0A316AGH9_9BACT</name>
<gene>
    <name evidence="3" type="ORF">CLV98_1094</name>
</gene>
<keyword evidence="1" id="KW-0378">Hydrolase</keyword>
<feature type="domain" description="Sialate O-acetylesterase" evidence="2">
    <location>
        <begin position="92"/>
        <end position="195"/>
    </location>
</feature>
<dbReference type="AlphaFoldDB" id="A0A316AGH9"/>
<dbReference type="InterPro" id="IPR039329">
    <property type="entry name" value="SIAE"/>
</dbReference>
<dbReference type="InterPro" id="IPR008979">
    <property type="entry name" value="Galactose-bd-like_sf"/>
</dbReference>